<name>A0A2I0U5Q8_LIMLA</name>
<accession>A0A2I0U5Q8</accession>
<protein>
    <recommendedName>
        <fullName evidence="3">Rna-directed dna polymerase from mobile element jockey-like</fullName>
    </recommendedName>
</protein>
<evidence type="ECO:0000313" key="2">
    <source>
        <dbReference type="Proteomes" id="UP000233556"/>
    </source>
</evidence>
<dbReference type="AlphaFoldDB" id="A0A2I0U5Q8"/>
<reference evidence="2" key="1">
    <citation type="submission" date="2017-11" db="EMBL/GenBank/DDBJ databases">
        <authorList>
            <person name="Lima N.C."/>
            <person name="Parody-Merino A.M."/>
            <person name="Battley P.F."/>
            <person name="Fidler A.E."/>
            <person name="Prosdocimi F."/>
        </authorList>
    </citation>
    <scope>NUCLEOTIDE SEQUENCE [LARGE SCALE GENOMIC DNA]</scope>
</reference>
<dbReference type="EMBL" id="KZ506119">
    <property type="protein sequence ID" value="PKU41430.1"/>
    <property type="molecule type" value="Genomic_DNA"/>
</dbReference>
<evidence type="ECO:0008006" key="3">
    <source>
        <dbReference type="Google" id="ProtNLM"/>
    </source>
</evidence>
<proteinExistence type="predicted"/>
<organism evidence="1 2">
    <name type="scientific">Limosa lapponica baueri</name>
    <dbReference type="NCBI Taxonomy" id="1758121"/>
    <lineage>
        <taxon>Eukaryota</taxon>
        <taxon>Metazoa</taxon>
        <taxon>Chordata</taxon>
        <taxon>Craniata</taxon>
        <taxon>Vertebrata</taxon>
        <taxon>Euteleostomi</taxon>
        <taxon>Archelosauria</taxon>
        <taxon>Archosauria</taxon>
        <taxon>Dinosauria</taxon>
        <taxon>Saurischia</taxon>
        <taxon>Theropoda</taxon>
        <taxon>Coelurosauria</taxon>
        <taxon>Aves</taxon>
        <taxon>Neognathae</taxon>
        <taxon>Neoaves</taxon>
        <taxon>Charadriiformes</taxon>
        <taxon>Scolopacidae</taxon>
        <taxon>Limosa</taxon>
    </lineage>
</organism>
<dbReference type="OrthoDB" id="73680at2759"/>
<reference evidence="2" key="2">
    <citation type="submission" date="2017-12" db="EMBL/GenBank/DDBJ databases">
        <title>Genome sequence of the Bar-tailed Godwit (Limosa lapponica baueri).</title>
        <authorList>
            <person name="Lima N.C.B."/>
            <person name="Parody-Merino A.M."/>
            <person name="Battley P.F."/>
            <person name="Fidler A.E."/>
            <person name="Prosdocimi F."/>
        </authorList>
    </citation>
    <scope>NUCLEOTIDE SEQUENCE [LARGE SCALE GENOMIC DNA]</scope>
</reference>
<sequence length="112" mass="12701">MKFNQDKCRVLHLGQGNPRHKYRLGRECSPEKKDLRVLLDEKLNMSRQCTLAAQKANWILGCIKRNVASRSLEMILPPYSVLMRPTWSTVSSSGVLNTGRTWACWNGSGRGP</sequence>
<evidence type="ECO:0000313" key="1">
    <source>
        <dbReference type="EMBL" id="PKU41430.1"/>
    </source>
</evidence>
<keyword evidence="2" id="KW-1185">Reference proteome</keyword>
<dbReference type="Proteomes" id="UP000233556">
    <property type="component" value="Unassembled WGS sequence"/>
</dbReference>
<gene>
    <name evidence="1" type="ORF">llap_8273</name>
</gene>
<dbReference type="PANTHER" id="PTHR33332">
    <property type="entry name" value="REVERSE TRANSCRIPTASE DOMAIN-CONTAINING PROTEIN"/>
    <property type="match status" value="1"/>
</dbReference>